<dbReference type="Pfam" id="PF12363">
    <property type="entry name" value="Phage_TAC_12"/>
    <property type="match status" value="1"/>
</dbReference>
<protein>
    <submittedName>
        <fullName evidence="1">Phage-like protein</fullName>
    </submittedName>
</protein>
<name>A0A2X1A1S2_9BACI</name>
<evidence type="ECO:0000313" key="1">
    <source>
        <dbReference type="EMBL" id="SPU38229.1"/>
    </source>
</evidence>
<sequence length="167" mass="19101">MAQLLIGENTLTAKFTFAFKNKADKEFNDVDAHGNRPGGFNQIYQGLLQFDLDALRAFWMCGLAHLSKQPSKAEIEAALEKRIEEDGDVEPLFKEAFQEIDESGFFKKAVKTYWENLELFDKIASEEEKEQAEMGIEMLKTARAELLENKQIELAKSDKSIEMQQDI</sequence>
<dbReference type="InterPro" id="IPR024410">
    <property type="entry name" value="Phage_TAC_12"/>
</dbReference>
<accession>A0A2X1A1S2</accession>
<dbReference type="Proteomes" id="UP000251431">
    <property type="component" value="Unassembled WGS sequence"/>
</dbReference>
<organism evidence="1 2">
    <name type="scientific">Lysinibacillus capsici</name>
    <dbReference type="NCBI Taxonomy" id="2115968"/>
    <lineage>
        <taxon>Bacteria</taxon>
        <taxon>Bacillati</taxon>
        <taxon>Bacillota</taxon>
        <taxon>Bacilli</taxon>
        <taxon>Bacillales</taxon>
        <taxon>Bacillaceae</taxon>
        <taxon>Lysinibacillus</taxon>
    </lineage>
</organism>
<dbReference type="EMBL" id="UAQE01000004">
    <property type="protein sequence ID" value="SPU38229.1"/>
    <property type="molecule type" value="Genomic_DNA"/>
</dbReference>
<evidence type="ECO:0000313" key="2">
    <source>
        <dbReference type="Proteomes" id="UP000251431"/>
    </source>
</evidence>
<dbReference type="AlphaFoldDB" id="A0A2X1A1S2"/>
<proteinExistence type="predicted"/>
<dbReference type="RefSeq" id="WP_112118276.1">
    <property type="nucleotide sequence ID" value="NZ_UAQE01000004.1"/>
</dbReference>
<reference evidence="1 2" key="1">
    <citation type="submission" date="2018-06" db="EMBL/GenBank/DDBJ databases">
        <authorList>
            <consortium name="Pathogen Informatics"/>
            <person name="Doyle S."/>
        </authorList>
    </citation>
    <scope>NUCLEOTIDE SEQUENCE [LARGE SCALE GENOMIC DNA]</scope>
    <source>
        <strain evidence="1 2">NCTC7582</strain>
    </source>
</reference>
<gene>
    <name evidence="1" type="ORF">NCTC7582_04183</name>
</gene>